<evidence type="ECO:0000313" key="1">
    <source>
        <dbReference type="EMBL" id="RXI04731.1"/>
    </source>
</evidence>
<gene>
    <name evidence="1" type="ORF">DVH24_039005</name>
</gene>
<reference evidence="1 2" key="1">
    <citation type="submission" date="2018-10" db="EMBL/GenBank/DDBJ databases">
        <title>A high-quality apple genome assembly.</title>
        <authorList>
            <person name="Hu J."/>
        </authorList>
    </citation>
    <scope>NUCLEOTIDE SEQUENCE [LARGE SCALE GENOMIC DNA]</scope>
    <source>
        <strain evidence="2">cv. HFTH1</strain>
        <tissue evidence="1">Young leaf</tissue>
    </source>
</reference>
<proteinExistence type="predicted"/>
<name>A0A498KBD2_MALDO</name>
<dbReference type="EMBL" id="RDQH01000329">
    <property type="protein sequence ID" value="RXI04731.1"/>
    <property type="molecule type" value="Genomic_DNA"/>
</dbReference>
<organism evidence="1 2">
    <name type="scientific">Malus domestica</name>
    <name type="common">Apple</name>
    <name type="synonym">Pyrus malus</name>
    <dbReference type="NCBI Taxonomy" id="3750"/>
    <lineage>
        <taxon>Eukaryota</taxon>
        <taxon>Viridiplantae</taxon>
        <taxon>Streptophyta</taxon>
        <taxon>Embryophyta</taxon>
        <taxon>Tracheophyta</taxon>
        <taxon>Spermatophyta</taxon>
        <taxon>Magnoliopsida</taxon>
        <taxon>eudicotyledons</taxon>
        <taxon>Gunneridae</taxon>
        <taxon>Pentapetalae</taxon>
        <taxon>rosids</taxon>
        <taxon>fabids</taxon>
        <taxon>Rosales</taxon>
        <taxon>Rosaceae</taxon>
        <taxon>Amygdaloideae</taxon>
        <taxon>Maleae</taxon>
        <taxon>Malus</taxon>
    </lineage>
</organism>
<protein>
    <recommendedName>
        <fullName evidence="3">F-box domain-containing protein</fullName>
    </recommendedName>
</protein>
<keyword evidence="2" id="KW-1185">Reference proteome</keyword>
<accession>A0A498KBD2</accession>
<dbReference type="AlphaFoldDB" id="A0A498KBD2"/>
<dbReference type="Proteomes" id="UP000290289">
    <property type="component" value="Chromosome 3"/>
</dbReference>
<evidence type="ECO:0008006" key="3">
    <source>
        <dbReference type="Google" id="ProtNLM"/>
    </source>
</evidence>
<evidence type="ECO:0000313" key="2">
    <source>
        <dbReference type="Proteomes" id="UP000290289"/>
    </source>
</evidence>
<comment type="caution">
    <text evidence="1">The sequence shown here is derived from an EMBL/GenBank/DDBJ whole genome shotgun (WGS) entry which is preliminary data.</text>
</comment>
<sequence>MKKGCTTSSSMQSVFDNVLLKFSSSLDIFSAKMASNKFKEIVEDPCIYQHINITDFETVNPLRS</sequence>